<reference evidence="1" key="1">
    <citation type="journal article" date="2021" name="Proc. Natl. Acad. Sci. U.S.A.">
        <title>A Catalog of Tens of Thousands of Viruses from Human Metagenomes Reveals Hidden Associations with Chronic Diseases.</title>
        <authorList>
            <person name="Tisza M.J."/>
            <person name="Buck C.B."/>
        </authorList>
    </citation>
    <scope>NUCLEOTIDE SEQUENCE</scope>
    <source>
        <strain evidence="1">Ct1h53</strain>
    </source>
</reference>
<sequence>MLRSSQTGALCLKHKKINEEIFLTYAIASKIAINTISMTNIIENILNAFFISLSLPFYFF</sequence>
<proteinExistence type="predicted"/>
<name>A0A8S5MI01_9CAUD</name>
<accession>A0A8S5MI01</accession>
<organism evidence="1">
    <name type="scientific">Podoviridae sp. ct1h53</name>
    <dbReference type="NCBI Taxonomy" id="2826536"/>
    <lineage>
        <taxon>Viruses</taxon>
        <taxon>Duplodnaviria</taxon>
        <taxon>Heunggongvirae</taxon>
        <taxon>Uroviricota</taxon>
        <taxon>Caudoviricetes</taxon>
    </lineage>
</organism>
<protein>
    <submittedName>
        <fullName evidence="1">Uncharacterized protein</fullName>
    </submittedName>
</protein>
<evidence type="ECO:0000313" key="1">
    <source>
        <dbReference type="EMBL" id="DAD81531.1"/>
    </source>
</evidence>
<dbReference type="EMBL" id="BK014902">
    <property type="protein sequence ID" value="DAD81531.1"/>
    <property type="molecule type" value="Genomic_DNA"/>
</dbReference>